<evidence type="ECO:0000256" key="2">
    <source>
        <dbReference type="PROSITE-ProRule" id="PRU00235"/>
    </source>
</evidence>
<dbReference type="Proteomes" id="UP001150062">
    <property type="component" value="Unassembled WGS sequence"/>
</dbReference>
<dbReference type="InterPro" id="IPR011333">
    <property type="entry name" value="SKP1/BTB/POZ_sf"/>
</dbReference>
<dbReference type="SUPFAM" id="SSF50985">
    <property type="entry name" value="RCC1/BLIP-II"/>
    <property type="match status" value="1"/>
</dbReference>
<protein>
    <recommendedName>
        <fullName evidence="4">BTB domain-containing protein</fullName>
    </recommendedName>
</protein>
<proteinExistence type="predicted"/>
<dbReference type="PROSITE" id="PS50097">
    <property type="entry name" value="BTB"/>
    <property type="match status" value="1"/>
</dbReference>
<evidence type="ECO:0000313" key="5">
    <source>
        <dbReference type="EMBL" id="KAJ6246189.1"/>
    </source>
</evidence>
<dbReference type="InterPro" id="IPR009091">
    <property type="entry name" value="RCC1/BLIP-II"/>
</dbReference>
<dbReference type="InterPro" id="IPR000408">
    <property type="entry name" value="Reg_chr_condens"/>
</dbReference>
<sequence length="617" mass="71552">MSEKKPISNFIFGGYPNKTDKFFTNNSKIPLLTEIEKFEEIYDIIGGGADESESDDDEYGVIYSRFDFLIQTGKSEVHYIKNENSVHKLNFGKKHETIKKIAAQDNSYAVLCDSGSLYWITRSKNQKEINSYCSSDSESSSFSSDDNENESSKKSMFDFQKETFFEKKNLQLDKIAFGGWQCLYLCSDGKLFVQNKFLGNLKKSPKFLRDDVTNIYINSPTSKGSFFTTKDNKLYGMGYNSDGQLGLGNRVRQTKPALVPKFKADQILNIVTTYWHTLLLTNDGLVYATGNGQTSRQNNDRLSFQLVEQLKDYKTVQISAGLNNSIAYTSDNKLFVWTFYNSISPLNYQFIDSNTPTELIIPNVTLNQFYRISSSSHNAFIYLPPANSILEDFKDILKSENSKLFFDSQINEFNVHKALMECRLNKNFNEIKLKLKKLKKGQTKALINWIYTDCIDDKSILKEIFKLLEIQYPPKFTLQQDLLKLYQKEESKDFNLLVKDVDEDVENDENEQDSFEKISVHKFILLIRSGLFREMFSNISNNENNLTEIKDYSNKTVDSLEILIKYFYTDEISLTADHDPILIYEELQNAQEYYQLNTNNNFLLELEKMKKKYNIKK</sequence>
<name>A0ABQ8YNK1_9EUKA</name>
<keyword evidence="6" id="KW-1185">Reference proteome</keyword>
<comment type="caution">
    <text evidence="5">The sequence shown here is derived from an EMBL/GenBank/DDBJ whole genome shotgun (WGS) entry which is preliminary data.</text>
</comment>
<evidence type="ECO:0000256" key="3">
    <source>
        <dbReference type="SAM" id="MobiDB-lite"/>
    </source>
</evidence>
<dbReference type="InterPro" id="IPR000210">
    <property type="entry name" value="BTB/POZ_dom"/>
</dbReference>
<dbReference type="PROSITE" id="PS50012">
    <property type="entry name" value="RCC1_3"/>
    <property type="match status" value="1"/>
</dbReference>
<dbReference type="CDD" id="cd18186">
    <property type="entry name" value="BTB_POZ_ZBTB_KLHL-like"/>
    <property type="match status" value="1"/>
</dbReference>
<feature type="region of interest" description="Disordered" evidence="3">
    <location>
        <begin position="133"/>
        <end position="152"/>
    </location>
</feature>
<keyword evidence="1" id="KW-0677">Repeat</keyword>
<dbReference type="Pfam" id="PF00651">
    <property type="entry name" value="BTB"/>
    <property type="match status" value="1"/>
</dbReference>
<feature type="domain" description="BTB" evidence="4">
    <location>
        <begin position="492"/>
        <end position="576"/>
    </location>
</feature>
<gene>
    <name evidence="5" type="ORF">M0813_19327</name>
</gene>
<feature type="compositionally biased region" description="Low complexity" evidence="3">
    <location>
        <begin position="134"/>
        <end position="144"/>
    </location>
</feature>
<evidence type="ECO:0000256" key="1">
    <source>
        <dbReference type="ARBA" id="ARBA00022737"/>
    </source>
</evidence>
<reference evidence="5" key="1">
    <citation type="submission" date="2022-08" db="EMBL/GenBank/DDBJ databases">
        <title>Novel sulfate-reducing endosymbionts in the free-living metamonad Anaeramoeba.</title>
        <authorList>
            <person name="Jerlstrom-Hultqvist J."/>
            <person name="Cepicka I."/>
            <person name="Gallot-Lavallee L."/>
            <person name="Salas-Leiva D."/>
            <person name="Curtis B.A."/>
            <person name="Zahonova K."/>
            <person name="Pipaliya S."/>
            <person name="Dacks J."/>
            <person name="Roger A.J."/>
        </authorList>
    </citation>
    <scope>NUCLEOTIDE SEQUENCE</scope>
    <source>
        <strain evidence="5">Schooner1</strain>
    </source>
</reference>
<dbReference type="InterPro" id="IPR051625">
    <property type="entry name" value="Signaling_Regulatory_Domain"/>
</dbReference>
<dbReference type="Gene3D" id="2.130.10.30">
    <property type="entry name" value="Regulator of chromosome condensation 1/beta-lactamase-inhibitor protein II"/>
    <property type="match status" value="1"/>
</dbReference>
<organism evidence="5 6">
    <name type="scientific">Anaeramoeba flamelloides</name>
    <dbReference type="NCBI Taxonomy" id="1746091"/>
    <lineage>
        <taxon>Eukaryota</taxon>
        <taxon>Metamonada</taxon>
        <taxon>Anaeramoebidae</taxon>
        <taxon>Anaeramoeba</taxon>
    </lineage>
</organism>
<dbReference type="PANTHER" id="PTHR22872">
    <property type="entry name" value="BTK-BINDING PROTEIN-RELATED"/>
    <property type="match status" value="1"/>
</dbReference>
<accession>A0ABQ8YNK1</accession>
<dbReference type="Gene3D" id="3.30.710.10">
    <property type="entry name" value="Potassium Channel Kv1.1, Chain A"/>
    <property type="match status" value="1"/>
</dbReference>
<feature type="repeat" description="RCC1" evidence="2">
    <location>
        <begin position="232"/>
        <end position="283"/>
    </location>
</feature>
<dbReference type="Pfam" id="PF00415">
    <property type="entry name" value="RCC1"/>
    <property type="match status" value="1"/>
</dbReference>
<evidence type="ECO:0000259" key="4">
    <source>
        <dbReference type="PROSITE" id="PS50097"/>
    </source>
</evidence>
<dbReference type="SUPFAM" id="SSF54695">
    <property type="entry name" value="POZ domain"/>
    <property type="match status" value="1"/>
</dbReference>
<dbReference type="EMBL" id="JAOAOG010000136">
    <property type="protein sequence ID" value="KAJ6246189.1"/>
    <property type="molecule type" value="Genomic_DNA"/>
</dbReference>
<evidence type="ECO:0000313" key="6">
    <source>
        <dbReference type="Proteomes" id="UP001150062"/>
    </source>
</evidence>